<dbReference type="RefSeq" id="WP_377546281.1">
    <property type="nucleotide sequence ID" value="NZ_JBHSBN010000009.1"/>
</dbReference>
<gene>
    <name evidence="2" type="ORF">ACFOX0_16010</name>
</gene>
<organism evidence="2 3">
    <name type="scientific">Micromonospora zhanjiangensis</name>
    <dbReference type="NCBI Taxonomy" id="1522057"/>
    <lineage>
        <taxon>Bacteria</taxon>
        <taxon>Bacillati</taxon>
        <taxon>Actinomycetota</taxon>
        <taxon>Actinomycetes</taxon>
        <taxon>Micromonosporales</taxon>
        <taxon>Micromonosporaceae</taxon>
        <taxon>Micromonospora</taxon>
    </lineage>
</organism>
<evidence type="ECO:0000313" key="2">
    <source>
        <dbReference type="EMBL" id="MFC4107422.1"/>
    </source>
</evidence>
<name>A0ABV8KNA2_9ACTN</name>
<evidence type="ECO:0000313" key="3">
    <source>
        <dbReference type="Proteomes" id="UP001595868"/>
    </source>
</evidence>
<evidence type="ECO:0008006" key="4">
    <source>
        <dbReference type="Google" id="ProtNLM"/>
    </source>
</evidence>
<feature type="transmembrane region" description="Helical" evidence="1">
    <location>
        <begin position="21"/>
        <end position="40"/>
    </location>
</feature>
<accession>A0ABV8KNA2</accession>
<protein>
    <recommendedName>
        <fullName evidence="4">Tat (Twin-arginine translocation) pathway signal sequence</fullName>
    </recommendedName>
</protein>
<dbReference type="Proteomes" id="UP001595868">
    <property type="component" value="Unassembled WGS sequence"/>
</dbReference>
<proteinExistence type="predicted"/>
<evidence type="ECO:0000256" key="1">
    <source>
        <dbReference type="SAM" id="Phobius"/>
    </source>
</evidence>
<comment type="caution">
    <text evidence="2">The sequence shown here is derived from an EMBL/GenBank/DDBJ whole genome shotgun (WGS) entry which is preliminary data.</text>
</comment>
<keyword evidence="3" id="KW-1185">Reference proteome</keyword>
<keyword evidence="1" id="KW-1133">Transmembrane helix</keyword>
<dbReference type="PROSITE" id="PS51318">
    <property type="entry name" value="TAT"/>
    <property type="match status" value="1"/>
</dbReference>
<reference evidence="3" key="1">
    <citation type="journal article" date="2019" name="Int. J. Syst. Evol. Microbiol.">
        <title>The Global Catalogue of Microorganisms (GCM) 10K type strain sequencing project: providing services to taxonomists for standard genome sequencing and annotation.</title>
        <authorList>
            <consortium name="The Broad Institute Genomics Platform"/>
            <consortium name="The Broad Institute Genome Sequencing Center for Infectious Disease"/>
            <person name="Wu L."/>
            <person name="Ma J."/>
        </authorList>
    </citation>
    <scope>NUCLEOTIDE SEQUENCE [LARGE SCALE GENOMIC DNA]</scope>
    <source>
        <strain evidence="3">2902at01</strain>
    </source>
</reference>
<dbReference type="InterPro" id="IPR006311">
    <property type="entry name" value="TAT_signal"/>
</dbReference>
<dbReference type="EMBL" id="JBHSBN010000009">
    <property type="protein sequence ID" value="MFC4107422.1"/>
    <property type="molecule type" value="Genomic_DNA"/>
</dbReference>
<keyword evidence="1" id="KW-0472">Membrane</keyword>
<keyword evidence="1" id="KW-0812">Transmembrane</keyword>
<sequence length="90" mass="9610">MRREQHGRSKLRLTRRQAITTAATVGVGAAAISVTGLSLANESYAGGEQQIVVHLRDPKAGILDVFVGESRVEVKDKKLADSLRRAAAGK</sequence>